<keyword evidence="5 7" id="KW-0067">ATP-binding</keyword>
<dbReference type="InterPro" id="IPR014001">
    <property type="entry name" value="Helicase_ATP-bd"/>
</dbReference>
<dbReference type="GO" id="GO:0003724">
    <property type="term" value="F:RNA helicase activity"/>
    <property type="evidence" value="ECO:0007669"/>
    <property type="project" value="UniProtKB-EC"/>
</dbReference>
<dbReference type="SUPFAM" id="SSF52540">
    <property type="entry name" value="P-loop containing nucleoside triphosphate hydrolases"/>
    <property type="match status" value="1"/>
</dbReference>
<feature type="domain" description="Helicase ATP-binding" evidence="9">
    <location>
        <begin position="223"/>
        <end position="425"/>
    </location>
</feature>
<dbReference type="SMART" id="SM00487">
    <property type="entry name" value="DEXDc"/>
    <property type="match status" value="1"/>
</dbReference>
<evidence type="ECO:0000256" key="2">
    <source>
        <dbReference type="ARBA" id="ARBA00022741"/>
    </source>
</evidence>
<name>A0A167DKT1_9ASCO</name>
<accession>A0A167DKT1</accession>
<comment type="similarity">
    <text evidence="7">Belongs to the DEAD box helicase family.</text>
</comment>
<dbReference type="PROSITE" id="PS51194">
    <property type="entry name" value="HELICASE_CTER"/>
    <property type="match status" value="1"/>
</dbReference>
<dbReference type="Pfam" id="PF00271">
    <property type="entry name" value="Helicase_C"/>
    <property type="match status" value="1"/>
</dbReference>
<dbReference type="PROSITE" id="PS00039">
    <property type="entry name" value="DEAD_ATP_HELICASE"/>
    <property type="match status" value="1"/>
</dbReference>
<evidence type="ECO:0000313" key="12">
    <source>
        <dbReference type="EMBL" id="ANB13023.1"/>
    </source>
</evidence>
<dbReference type="SMART" id="SM00490">
    <property type="entry name" value="HELICc"/>
    <property type="match status" value="1"/>
</dbReference>
<dbReference type="PANTHER" id="PTHR47958">
    <property type="entry name" value="ATP-DEPENDENT RNA HELICASE DBP3"/>
    <property type="match status" value="1"/>
</dbReference>
<evidence type="ECO:0000256" key="4">
    <source>
        <dbReference type="ARBA" id="ARBA00022806"/>
    </source>
</evidence>
<gene>
    <name evidence="12" type="primary">PRP28</name>
    <name evidence="12" type="ORF">AWJ20_1301</name>
</gene>
<dbReference type="GO" id="GO:0016787">
    <property type="term" value="F:hydrolase activity"/>
    <property type="evidence" value="ECO:0007669"/>
    <property type="project" value="UniProtKB-KW"/>
</dbReference>
<dbReference type="InterPro" id="IPR001650">
    <property type="entry name" value="Helicase_C-like"/>
</dbReference>
<evidence type="ECO:0000259" key="11">
    <source>
        <dbReference type="PROSITE" id="PS51195"/>
    </source>
</evidence>
<feature type="compositionally biased region" description="Polar residues" evidence="8">
    <location>
        <begin position="69"/>
        <end position="84"/>
    </location>
</feature>
<organism evidence="12 13">
    <name type="scientific">Sugiyamaella lignohabitans</name>
    <dbReference type="NCBI Taxonomy" id="796027"/>
    <lineage>
        <taxon>Eukaryota</taxon>
        <taxon>Fungi</taxon>
        <taxon>Dikarya</taxon>
        <taxon>Ascomycota</taxon>
        <taxon>Saccharomycotina</taxon>
        <taxon>Dipodascomycetes</taxon>
        <taxon>Dipodascales</taxon>
        <taxon>Trichomonascaceae</taxon>
        <taxon>Sugiyamaella</taxon>
    </lineage>
</organism>
<dbReference type="CDD" id="cd17945">
    <property type="entry name" value="DEADc_DDX23"/>
    <property type="match status" value="1"/>
</dbReference>
<dbReference type="InterPro" id="IPR027417">
    <property type="entry name" value="P-loop_NTPase"/>
</dbReference>
<evidence type="ECO:0000313" key="13">
    <source>
        <dbReference type="Proteomes" id="UP000189580"/>
    </source>
</evidence>
<dbReference type="GeneID" id="30033089"/>
<dbReference type="GO" id="GO:0005524">
    <property type="term" value="F:ATP binding"/>
    <property type="evidence" value="ECO:0007669"/>
    <property type="project" value="UniProtKB-KW"/>
</dbReference>
<evidence type="ECO:0000256" key="1">
    <source>
        <dbReference type="ARBA" id="ARBA00012552"/>
    </source>
</evidence>
<sequence length="617" mass="69446">MAVPLSVEELVQKKKAEAEQSSKPKFLSRAQREKLALERRVKEVGKSQVTTNRSAVPVRHNEKPEVTESEANSQATEGTQTNKSVRLRERTKFRFGWEANDDTLNESDELYQLAAGNANIANLPPGAGFEERKRRQQEIDRFKNKRSRTDIDDIHWTRKSLDEMKDRDWRIFKEDYKIVTKSIGPNKVNFIRFWHESGLPPTILDTIKELKYKEPTAIQRAAIPIALQHKDVIGIAETGSGKTASFVIPMLVYVMGLPPITEESKANGPYSIILAPTRELAQQIEAETIKFARPLGMRCVSLVGGRSIEEQAFNLQDGAEIIIATPGRLVDCIERRIVALNQCCYVIMDEADRMVDLGFEEQLNKILDALPVSNEKPSEADDDIPNNKRGTTLGKKYRQTMMYTATWPKAIERMAERYLRNPGIVTIGSLGQATDRVEQRVEYVNGEEKRKKRMLDILNKEGFTAPIIIFVNLRRNCDVVAKALQSEGWKAATMHGSKSQEQREQALSQLRLGTIDCLVATDVAGRGIDVPDISLVINFQMSKSIEAYTHRIGRTGRAGKSGVAITFVGDEDEAVLYDLKVLLQKSGVHKMPQELRQAVRRAPGTFQVENKDDGNDV</sequence>
<dbReference type="Gene3D" id="3.40.50.300">
    <property type="entry name" value="P-loop containing nucleotide triphosphate hydrolases"/>
    <property type="match status" value="2"/>
</dbReference>
<evidence type="ECO:0000256" key="5">
    <source>
        <dbReference type="ARBA" id="ARBA00022840"/>
    </source>
</evidence>
<dbReference type="PROSITE" id="PS51195">
    <property type="entry name" value="Q_MOTIF"/>
    <property type="match status" value="1"/>
</dbReference>
<feature type="short sequence motif" description="Q motif" evidence="6">
    <location>
        <begin position="192"/>
        <end position="220"/>
    </location>
</feature>
<evidence type="ECO:0000259" key="10">
    <source>
        <dbReference type="PROSITE" id="PS51194"/>
    </source>
</evidence>
<dbReference type="EMBL" id="CP014501">
    <property type="protein sequence ID" value="ANB13023.1"/>
    <property type="molecule type" value="Genomic_DNA"/>
</dbReference>
<keyword evidence="2 7" id="KW-0547">Nucleotide-binding</keyword>
<reference evidence="12 13" key="1">
    <citation type="submission" date="2016-02" db="EMBL/GenBank/DDBJ databases">
        <title>Complete genome sequence and transcriptome regulation of the pentose utilising yeast Sugiyamaella lignohabitans.</title>
        <authorList>
            <person name="Bellasio M."/>
            <person name="Peymann A."/>
            <person name="Valli M."/>
            <person name="Sipitzky M."/>
            <person name="Graf A."/>
            <person name="Sauer M."/>
            <person name="Marx H."/>
            <person name="Mattanovich D."/>
        </authorList>
    </citation>
    <scope>NUCLEOTIDE SEQUENCE [LARGE SCALE GENOMIC DNA]</scope>
    <source>
        <strain evidence="12 13">CBS 10342</strain>
    </source>
</reference>
<dbReference type="InterPro" id="IPR011545">
    <property type="entry name" value="DEAD/DEAH_box_helicase_dom"/>
</dbReference>
<keyword evidence="13" id="KW-1185">Reference proteome</keyword>
<protein>
    <recommendedName>
        <fullName evidence="1">RNA helicase</fullName>
        <ecNumber evidence="1">3.6.4.13</ecNumber>
    </recommendedName>
</protein>
<dbReference type="InterPro" id="IPR014014">
    <property type="entry name" value="RNA_helicase_DEAD_Q_motif"/>
</dbReference>
<keyword evidence="3 7" id="KW-0378">Hydrolase</keyword>
<dbReference type="OrthoDB" id="196131at2759"/>
<evidence type="ECO:0000256" key="3">
    <source>
        <dbReference type="ARBA" id="ARBA00022801"/>
    </source>
</evidence>
<dbReference type="Pfam" id="PF00270">
    <property type="entry name" value="DEAD"/>
    <property type="match status" value="1"/>
</dbReference>
<evidence type="ECO:0000256" key="7">
    <source>
        <dbReference type="RuleBase" id="RU000492"/>
    </source>
</evidence>
<evidence type="ECO:0000256" key="6">
    <source>
        <dbReference type="PROSITE-ProRule" id="PRU00552"/>
    </source>
</evidence>
<dbReference type="GO" id="GO:0003676">
    <property type="term" value="F:nucleic acid binding"/>
    <property type="evidence" value="ECO:0007669"/>
    <property type="project" value="InterPro"/>
</dbReference>
<keyword evidence="4 7" id="KW-0347">Helicase</keyword>
<dbReference type="EC" id="3.6.4.13" evidence="1"/>
<feature type="domain" description="DEAD-box RNA helicase Q" evidence="11">
    <location>
        <begin position="192"/>
        <end position="220"/>
    </location>
</feature>
<dbReference type="RefSeq" id="XP_018735500.1">
    <property type="nucleotide sequence ID" value="XM_018878170.1"/>
</dbReference>
<dbReference type="Proteomes" id="UP000189580">
    <property type="component" value="Chromosome a"/>
</dbReference>
<dbReference type="CDD" id="cd18787">
    <property type="entry name" value="SF2_C_DEAD"/>
    <property type="match status" value="1"/>
</dbReference>
<evidence type="ECO:0000256" key="8">
    <source>
        <dbReference type="SAM" id="MobiDB-lite"/>
    </source>
</evidence>
<feature type="domain" description="Helicase C-terminal" evidence="10">
    <location>
        <begin position="436"/>
        <end position="599"/>
    </location>
</feature>
<proteinExistence type="inferred from homology"/>
<dbReference type="InterPro" id="IPR000629">
    <property type="entry name" value="RNA-helicase_DEAD-box_CS"/>
</dbReference>
<evidence type="ECO:0000259" key="9">
    <source>
        <dbReference type="PROSITE" id="PS51192"/>
    </source>
</evidence>
<dbReference type="KEGG" id="slb:AWJ20_1301"/>
<dbReference type="PROSITE" id="PS51192">
    <property type="entry name" value="HELICASE_ATP_BIND_1"/>
    <property type="match status" value="1"/>
</dbReference>
<feature type="region of interest" description="Disordered" evidence="8">
    <location>
        <begin position="41"/>
        <end position="84"/>
    </location>
</feature>
<dbReference type="AlphaFoldDB" id="A0A167DKT1"/>